<feature type="coiled-coil region" evidence="1">
    <location>
        <begin position="56"/>
        <end position="83"/>
    </location>
</feature>
<proteinExistence type="predicted"/>
<keyword evidence="1" id="KW-0175">Coiled coil</keyword>
<evidence type="ECO:0000256" key="1">
    <source>
        <dbReference type="SAM" id="Coils"/>
    </source>
</evidence>
<reference evidence="2" key="1">
    <citation type="submission" date="2022-07" db="EMBL/GenBank/DDBJ databases">
        <title>Genome Sequence of Agrocybe chaxingu.</title>
        <authorList>
            <person name="Buettner E."/>
        </authorList>
    </citation>
    <scope>NUCLEOTIDE SEQUENCE</scope>
    <source>
        <strain evidence="2">MP-N11</strain>
    </source>
</reference>
<evidence type="ECO:0000313" key="2">
    <source>
        <dbReference type="EMBL" id="KAJ3510964.1"/>
    </source>
</evidence>
<name>A0A9W8K9T3_9AGAR</name>
<keyword evidence="3" id="KW-1185">Reference proteome</keyword>
<dbReference type="AlphaFoldDB" id="A0A9W8K9T3"/>
<gene>
    <name evidence="2" type="ORF">NLJ89_g4379</name>
</gene>
<dbReference type="Proteomes" id="UP001148786">
    <property type="component" value="Unassembled WGS sequence"/>
</dbReference>
<dbReference type="OrthoDB" id="2931097at2759"/>
<comment type="caution">
    <text evidence="2">The sequence shown here is derived from an EMBL/GenBank/DDBJ whole genome shotgun (WGS) entry which is preliminary data.</text>
</comment>
<evidence type="ECO:0000313" key="3">
    <source>
        <dbReference type="Proteomes" id="UP001148786"/>
    </source>
</evidence>
<protein>
    <submittedName>
        <fullName evidence="2">Uncharacterized protein</fullName>
    </submittedName>
</protein>
<dbReference type="EMBL" id="JANKHO010000359">
    <property type="protein sequence ID" value="KAJ3510964.1"/>
    <property type="molecule type" value="Genomic_DNA"/>
</dbReference>
<organism evidence="2 3">
    <name type="scientific">Agrocybe chaxingu</name>
    <dbReference type="NCBI Taxonomy" id="84603"/>
    <lineage>
        <taxon>Eukaryota</taxon>
        <taxon>Fungi</taxon>
        <taxon>Dikarya</taxon>
        <taxon>Basidiomycota</taxon>
        <taxon>Agaricomycotina</taxon>
        <taxon>Agaricomycetes</taxon>
        <taxon>Agaricomycetidae</taxon>
        <taxon>Agaricales</taxon>
        <taxon>Agaricineae</taxon>
        <taxon>Strophariaceae</taxon>
        <taxon>Agrocybe</taxon>
    </lineage>
</organism>
<accession>A0A9W8K9T3</accession>
<sequence>MVALFLPCPKCNISPLEIPPPPEVSPISSLLTTNDPPVSCQESIARDIIASSTAALAEVERILEEVNEILDALKTRQKEYKEHFRLHQNVIAKSRHLPNDILAEIFQQIVESHTNCGSCGAFDAKVMVDTTLLGQGPSPRAARAHNRLKKMLQRSGSLPLKLALGSFNYSTESKFIQIILPYVHRISTLVLDGPFAALKPAANVENTWTSLKPVELRYIDVSQFGGSITNLETAPVLQEVTISTWESCLADLQSVSVPRSRLRKVSVDQIEPPCALSLLQVSTSLEEYP</sequence>